<evidence type="ECO:0000313" key="5">
    <source>
        <dbReference type="EMBL" id="BAM81587.1"/>
    </source>
</evidence>
<dbReference type="SUPFAM" id="SSF89895">
    <property type="entry name" value="FYSH domain"/>
    <property type="match status" value="1"/>
</dbReference>
<dbReference type="KEGG" id="cme:CYME_CMO240C"/>
<dbReference type="Pfam" id="PF01172">
    <property type="entry name" value="SBDS_N"/>
    <property type="match status" value="1"/>
</dbReference>
<dbReference type="InterPro" id="IPR019783">
    <property type="entry name" value="SDO1/SBDS_N"/>
</dbReference>
<dbReference type="InterPro" id="IPR035647">
    <property type="entry name" value="EFG_III/V"/>
</dbReference>
<dbReference type="Gene3D" id="1.10.10.900">
    <property type="entry name" value="SBDS protein C-terminal domain, subdomain 1"/>
    <property type="match status" value="1"/>
</dbReference>
<keyword evidence="6" id="KW-1185">Reference proteome</keyword>
<dbReference type="RefSeq" id="XP_005537623.1">
    <property type="nucleotide sequence ID" value="XM_005537566.1"/>
</dbReference>
<dbReference type="InterPro" id="IPR037188">
    <property type="entry name" value="Sdo1/SBDS_central_sf"/>
</dbReference>
<dbReference type="InterPro" id="IPR002140">
    <property type="entry name" value="Sdo1/SBDS"/>
</dbReference>
<dbReference type="SUPFAM" id="SSF54980">
    <property type="entry name" value="EF-G C-terminal domain-like"/>
    <property type="match status" value="1"/>
</dbReference>
<dbReference type="Gene3D" id="3.30.1250.10">
    <property type="entry name" value="Ribosome maturation protein SBDS, N-terminal domain"/>
    <property type="match status" value="1"/>
</dbReference>
<dbReference type="AlphaFoldDB" id="M1VF53"/>
<dbReference type="EMBL" id="AP006497">
    <property type="protein sequence ID" value="BAM81587.1"/>
    <property type="molecule type" value="Genomic_DNA"/>
</dbReference>
<dbReference type="NCBIfam" id="TIGR00291">
    <property type="entry name" value="RNA_SBDS"/>
    <property type="match status" value="1"/>
</dbReference>
<sequence>MPQEMLVRYRSGKETFEVATHPGAVTKYREGTLKSLDEVLVSDVVFTDYHKRLRASELELKSVFGENYNKEEVLDKILRKGDFQLSAAERRQKLEQKRNEIIEYVHKNFVDPKTHLPIPRMRIEQALETVRPRIDMDQSADRQVALMMSKLSACMPMKKHQVEGTLRVPHGVLGASNAVIRSYCTVAREHYTSEGAVLEIMISPGDYDAFIKALNNASKGNFHLDIAGAAASAAASTEEKPGKKTKPKGTKGRHG</sequence>
<evidence type="ECO:0000313" key="6">
    <source>
        <dbReference type="Proteomes" id="UP000007014"/>
    </source>
</evidence>
<feature type="region of interest" description="Disordered" evidence="2">
    <location>
        <begin position="232"/>
        <end position="255"/>
    </location>
</feature>
<dbReference type="HOGENOM" id="CLU_043216_2_0_1"/>
<proteinExistence type="inferred from homology"/>
<evidence type="ECO:0000259" key="3">
    <source>
        <dbReference type="Pfam" id="PF01172"/>
    </source>
</evidence>
<dbReference type="Proteomes" id="UP000007014">
    <property type="component" value="Chromosome 15"/>
</dbReference>
<evidence type="ECO:0000256" key="2">
    <source>
        <dbReference type="SAM" id="MobiDB-lite"/>
    </source>
</evidence>
<evidence type="ECO:0000259" key="4">
    <source>
        <dbReference type="Pfam" id="PF09377"/>
    </source>
</evidence>
<dbReference type="Pfam" id="PF09377">
    <property type="entry name" value="SBDS_domain_II"/>
    <property type="match status" value="1"/>
</dbReference>
<feature type="domain" description="Ribosome maturation protein SDO1/SBDS central" evidence="4">
    <location>
        <begin position="99"/>
        <end position="158"/>
    </location>
</feature>
<name>M1VF53_CYAM1</name>
<dbReference type="eggNOG" id="KOG2917">
    <property type="taxonomic scope" value="Eukaryota"/>
</dbReference>
<evidence type="ECO:0000256" key="1">
    <source>
        <dbReference type="ARBA" id="ARBA00007433"/>
    </source>
</evidence>
<dbReference type="Gene3D" id="3.30.70.240">
    <property type="match status" value="1"/>
</dbReference>
<dbReference type="STRING" id="280699.M1VF53"/>
<dbReference type="SUPFAM" id="SSF109728">
    <property type="entry name" value="Hypothetical protein AF0491, middle domain"/>
    <property type="match status" value="1"/>
</dbReference>
<dbReference type="InterPro" id="IPR036786">
    <property type="entry name" value="Ribosome_mat_SBDS_N_sf"/>
</dbReference>
<feature type="domain" description="Ribosome maturation protein SDO1/SBDS N-terminal" evidence="3">
    <location>
        <begin position="5"/>
        <end position="91"/>
    </location>
</feature>
<dbReference type="Gramene" id="CMO240CT">
    <property type="protein sequence ID" value="CMO240CT"/>
    <property type="gene ID" value="CMO240C"/>
</dbReference>
<dbReference type="InterPro" id="IPR039100">
    <property type="entry name" value="Sdo1/SBDS-like"/>
</dbReference>
<dbReference type="InterPro" id="IPR018978">
    <property type="entry name" value="SDO1/SBDS_central"/>
</dbReference>
<dbReference type="GeneID" id="16995732"/>
<gene>
    <name evidence="5" type="ORF">CYME_CMO240C</name>
</gene>
<comment type="similarity">
    <text evidence="1">Belongs to the SDO1/SBDS family.</text>
</comment>
<dbReference type="OMA" id="VIKWREN"/>
<reference evidence="5 6" key="2">
    <citation type="journal article" date="2007" name="BMC Biol.">
        <title>A 100%-complete sequence reveals unusually simple genomic features in the hot-spring red alga Cyanidioschyzon merolae.</title>
        <authorList>
            <person name="Nozaki H."/>
            <person name="Takano H."/>
            <person name="Misumi O."/>
            <person name="Terasawa K."/>
            <person name="Matsuzaki M."/>
            <person name="Maruyama S."/>
            <person name="Nishida K."/>
            <person name="Yagisawa F."/>
            <person name="Yoshida Y."/>
            <person name="Fujiwara T."/>
            <person name="Takio S."/>
            <person name="Tamura K."/>
            <person name="Chung S.J."/>
            <person name="Nakamura S."/>
            <person name="Kuroiwa H."/>
            <person name="Tanaka K."/>
            <person name="Sato N."/>
            <person name="Kuroiwa T."/>
        </authorList>
    </citation>
    <scope>NUCLEOTIDE SEQUENCE [LARGE SCALE GENOMIC DNA]</scope>
    <source>
        <strain evidence="5 6">10D</strain>
    </source>
</reference>
<organism evidence="5 6">
    <name type="scientific">Cyanidioschyzon merolae (strain NIES-3377 / 10D)</name>
    <name type="common">Unicellular red alga</name>
    <dbReference type="NCBI Taxonomy" id="280699"/>
    <lineage>
        <taxon>Eukaryota</taxon>
        <taxon>Rhodophyta</taxon>
        <taxon>Bangiophyceae</taxon>
        <taxon>Cyanidiales</taxon>
        <taxon>Cyanidiaceae</taxon>
        <taxon>Cyanidioschyzon</taxon>
    </lineage>
</organism>
<reference evidence="5 6" key="1">
    <citation type="journal article" date="2004" name="Nature">
        <title>Genome sequence of the ultrasmall unicellular red alga Cyanidioschyzon merolae 10D.</title>
        <authorList>
            <person name="Matsuzaki M."/>
            <person name="Misumi O."/>
            <person name="Shin-i T."/>
            <person name="Maruyama S."/>
            <person name="Takahara M."/>
            <person name="Miyagishima S."/>
            <person name="Mori T."/>
            <person name="Nishida K."/>
            <person name="Yagisawa F."/>
            <person name="Nishida K."/>
            <person name="Yoshida Y."/>
            <person name="Nishimura Y."/>
            <person name="Nakao S."/>
            <person name="Kobayashi T."/>
            <person name="Momoyama Y."/>
            <person name="Higashiyama T."/>
            <person name="Minoda A."/>
            <person name="Sano M."/>
            <person name="Nomoto H."/>
            <person name="Oishi K."/>
            <person name="Hayashi H."/>
            <person name="Ohta F."/>
            <person name="Nishizaka S."/>
            <person name="Haga S."/>
            <person name="Miura S."/>
            <person name="Morishita T."/>
            <person name="Kabeya Y."/>
            <person name="Terasawa K."/>
            <person name="Suzuki Y."/>
            <person name="Ishii Y."/>
            <person name="Asakawa S."/>
            <person name="Takano H."/>
            <person name="Ohta N."/>
            <person name="Kuroiwa H."/>
            <person name="Tanaka K."/>
            <person name="Shimizu N."/>
            <person name="Sugano S."/>
            <person name="Sato N."/>
            <person name="Nozaki H."/>
            <person name="Ogasawara N."/>
            <person name="Kohara Y."/>
            <person name="Kuroiwa T."/>
        </authorList>
    </citation>
    <scope>NUCLEOTIDE SEQUENCE [LARGE SCALE GENOMIC DNA]</scope>
    <source>
        <strain evidence="5 6">10D</strain>
    </source>
</reference>
<evidence type="ECO:0008006" key="7">
    <source>
        <dbReference type="Google" id="ProtNLM"/>
    </source>
</evidence>
<dbReference type="PANTHER" id="PTHR10927">
    <property type="entry name" value="RIBOSOME MATURATION PROTEIN SBDS"/>
    <property type="match status" value="1"/>
</dbReference>
<accession>M1VF53</accession>
<protein>
    <recommendedName>
        <fullName evidence="7">Shwachman-Bodian-Diamond protein-like protein</fullName>
    </recommendedName>
</protein>
<dbReference type="OrthoDB" id="10253092at2759"/>
<dbReference type="PANTHER" id="PTHR10927:SF4">
    <property type="entry name" value="RIBOSOME MATURATION PROTEIN SDO1 HOMOLOG"/>
    <property type="match status" value="1"/>
</dbReference>
<feature type="compositionally biased region" description="Basic residues" evidence="2">
    <location>
        <begin position="243"/>
        <end position="255"/>
    </location>
</feature>
<dbReference type="GO" id="GO:0042256">
    <property type="term" value="P:cytosolic ribosome assembly"/>
    <property type="evidence" value="ECO:0007669"/>
    <property type="project" value="InterPro"/>
</dbReference>